<sequence>MHKLLITLFSLLITTLVFSQREKNGDYTVAGLNEIVNTYTTLSASVNASNNSISVANNSLTGANFSGALEAGDLLLIYQVQGGKADASDYPTTAGWGDVVVQFSWFDPGVNNGVNNYIEFGEMINYKNVGIFEFVEVLSVSGTQNITLTCPLTKDFVAGIENNKTQVIRIPRFNNLAIPNSTSITTPSWNGSIGGVIAIEVNGTLNITGTGEISADSTGFRGGLPVNNGAAAGSAGSISNINDRGYLGSQSASEGSEKGEGITGGSIEYDVLHTRYGYGSLANGGGGGGYHNAGGGGGSNVGVGNFYGYGVVDQGPANAYNSAWNLEDPTMVANPSSGGGRGGYSHCEINNNPLTVGPHNAAWGSDYRRISGGVGGHALNYTSDRIFLGGGGGAGHGNDNFAGIGGAGGGAVFLNLYGNITGDGKITANGGNGESAEGNQPGTFSTSKTGDDGAGGAGGGGAIFIKNINSIPTTFNLEAKGGNGGDQILKRGGLNTSNQADGPGGGGAGGLISYSLGTPNENVTGGIAGVTNSTYVANFPVNGATGGAAGMASQSTTVFDIVLVDDTICEGQTTTLVANITGNFGTSPSLTWYDAAVGGSIVTFGTTYTTPALTTTTTYYVGTCPGTFRTPVTVVVSPQIIIVGTPPTISDETCAGNDGSITGLTASGGIGPLTFDWNGNSSISEDLNNAIGGTYTLTVTDIAGCSETAGPFTIVSSPGPIIDVSNMAITNESCIGNDGSITGITFTGGATPYTFQWNGNASTNTDLTGAISGNYTLIVTDNNGCAATVGPYSITANNSISIDETNISIISESCNGTDGSITGITVTGGTGTLTYSWSPSSATTLDLNSVSSGNYTLTVSDASGCSATSGPHTINQIGGPTSDDANILITNETCGLGNGSITGITTTGSGLTYVWSPSGGTAIDASNLSNGIYTLTITDGAGCSASAGPYTITNSAAPIVDISNIAIVNENCAGNDGSITGITFTGGATPFTFDWNGTATTSQDLNNATAGNYTLTITDNNGCTATAGPFNIAAAIPIVIDETNMVIQDASCNGNDGSITGINVSGGTGTLTYSWSTGGNAVDLLNINNGTFTLTVTDGLGCSETSGPHIVNQIPGPTVDAANVIVEDETCSLGNASITGITATGNGLTYAWSPSGGNALDANNLSGGTYNLLISDAFGCTVSAGPFTIINTPALIVDVSGVSVNPEDCIGNNGSINGIIVSGGTAPYNYNWGSTVTNSPNLSNVSGGTYTLIVIDANGCSSTVGPYTIPGLDIPDVMILTADQSINKGDSVQLQATVTPPTSNLFWSPADGLSCVNCDDPLASPSVSTWYVVTAISLDGCIESDSIFIAVENPCGNVKVPTVFSPNGDGLNDEFCVLGNCLQSMRLQIFNRWGEVIYETTEVTDCWNGTFRGKPAGTGVYVYKLRGVDNKGIVVELAGNVNLLR</sequence>
<feature type="chain" id="PRO_5020491842" evidence="2">
    <location>
        <begin position="20"/>
        <end position="1445"/>
    </location>
</feature>
<comment type="caution">
    <text evidence="4">The sequence shown here is derived from an EMBL/GenBank/DDBJ whole genome shotgun (WGS) entry which is preliminary data.</text>
</comment>
<organism evidence="4 5">
    <name type="scientific">Brumimicrobium glaciale</name>
    <dbReference type="NCBI Taxonomy" id="200475"/>
    <lineage>
        <taxon>Bacteria</taxon>
        <taxon>Pseudomonadati</taxon>
        <taxon>Bacteroidota</taxon>
        <taxon>Flavobacteriia</taxon>
        <taxon>Flavobacteriales</taxon>
        <taxon>Crocinitomicaceae</taxon>
        <taxon>Brumimicrobium</taxon>
    </lineage>
</organism>
<feature type="region of interest" description="Disordered" evidence="1">
    <location>
        <begin position="428"/>
        <end position="454"/>
    </location>
</feature>
<evidence type="ECO:0000313" key="4">
    <source>
        <dbReference type="EMBL" id="RYM33377.1"/>
    </source>
</evidence>
<dbReference type="RefSeq" id="WP_130093837.1">
    <property type="nucleotide sequence ID" value="NZ_SETE01000004.1"/>
</dbReference>
<dbReference type="Pfam" id="PF13573">
    <property type="entry name" value="SprB"/>
    <property type="match status" value="5"/>
</dbReference>
<name>A0A4Q4KKX9_9FLAO</name>
<reference evidence="4 5" key="1">
    <citation type="submission" date="2019-02" db="EMBL/GenBank/DDBJ databases">
        <title>Genome sequence of the sea-ice species Brumimicrobium glaciale.</title>
        <authorList>
            <person name="Bowman J.P."/>
        </authorList>
    </citation>
    <scope>NUCLEOTIDE SEQUENCE [LARGE SCALE GENOMIC DNA]</scope>
    <source>
        <strain evidence="4 5">IC156</strain>
    </source>
</reference>
<dbReference type="InterPro" id="IPR044023">
    <property type="entry name" value="Ig_7"/>
</dbReference>
<dbReference type="InterPro" id="IPR025667">
    <property type="entry name" value="SprB_repeat"/>
</dbReference>
<dbReference type="Pfam" id="PF13585">
    <property type="entry name" value="CHU_C"/>
    <property type="match status" value="1"/>
</dbReference>
<dbReference type="Proteomes" id="UP000293952">
    <property type="component" value="Unassembled WGS sequence"/>
</dbReference>
<feature type="signal peptide" evidence="2">
    <location>
        <begin position="1"/>
        <end position="19"/>
    </location>
</feature>
<keyword evidence="5" id="KW-1185">Reference proteome</keyword>
<dbReference type="OrthoDB" id="7794186at2"/>
<dbReference type="EMBL" id="SETE01000004">
    <property type="protein sequence ID" value="RYM33377.1"/>
    <property type="molecule type" value="Genomic_DNA"/>
</dbReference>
<evidence type="ECO:0000256" key="2">
    <source>
        <dbReference type="SAM" id="SignalP"/>
    </source>
</evidence>
<dbReference type="InterPro" id="IPR026341">
    <property type="entry name" value="T9SS_type_B"/>
</dbReference>
<dbReference type="Pfam" id="PF19081">
    <property type="entry name" value="Ig_7"/>
    <property type="match status" value="1"/>
</dbReference>
<evidence type="ECO:0000256" key="1">
    <source>
        <dbReference type="SAM" id="MobiDB-lite"/>
    </source>
</evidence>
<dbReference type="NCBIfam" id="TIGR04131">
    <property type="entry name" value="Bac_Flav_CTERM"/>
    <property type="match status" value="1"/>
</dbReference>
<gene>
    <name evidence="4" type="ORF">ERX46_10575</name>
</gene>
<evidence type="ECO:0000259" key="3">
    <source>
        <dbReference type="Pfam" id="PF19081"/>
    </source>
</evidence>
<evidence type="ECO:0000313" key="5">
    <source>
        <dbReference type="Proteomes" id="UP000293952"/>
    </source>
</evidence>
<protein>
    <submittedName>
        <fullName evidence="4">T9SS type B sorting domain-containing protein</fullName>
    </submittedName>
</protein>
<accession>A0A4Q4KKX9</accession>
<feature type="domain" description="Ig-like" evidence="3">
    <location>
        <begin position="564"/>
        <end position="638"/>
    </location>
</feature>
<keyword evidence="2" id="KW-0732">Signal</keyword>
<proteinExistence type="predicted"/>